<dbReference type="RefSeq" id="WP_013766508.1">
    <property type="nucleotide sequence ID" value="NC_015510.1"/>
</dbReference>
<accession>F4L4G9</accession>
<evidence type="ECO:0000256" key="1">
    <source>
        <dbReference type="ARBA" id="ARBA00005254"/>
    </source>
</evidence>
<evidence type="ECO:0000313" key="3">
    <source>
        <dbReference type="Proteomes" id="UP000008461"/>
    </source>
</evidence>
<dbReference type="InterPro" id="IPR001753">
    <property type="entry name" value="Enoyl-CoA_hydra/iso"/>
</dbReference>
<gene>
    <name evidence="2" type="ordered locus">Halhy_4124</name>
</gene>
<dbReference type="AlphaFoldDB" id="F4L4G9"/>
<keyword evidence="3" id="KW-1185">Reference proteome</keyword>
<dbReference type="EMBL" id="CP002691">
    <property type="protein sequence ID" value="AEE51970.1"/>
    <property type="molecule type" value="Genomic_DNA"/>
</dbReference>
<dbReference type="InterPro" id="IPR051683">
    <property type="entry name" value="Enoyl-CoA_Hydratase/Isomerase"/>
</dbReference>
<dbReference type="eggNOG" id="COG1024">
    <property type="taxonomic scope" value="Bacteria"/>
</dbReference>
<dbReference type="HOGENOM" id="CLU_009834_7_3_10"/>
<dbReference type="Pfam" id="PF00378">
    <property type="entry name" value="ECH_1"/>
    <property type="match status" value="1"/>
</dbReference>
<dbReference type="KEGG" id="hhy:Halhy_4124"/>
<dbReference type="Gene3D" id="3.90.226.10">
    <property type="entry name" value="2-enoyl-CoA Hydratase, Chain A, domain 1"/>
    <property type="match status" value="1"/>
</dbReference>
<reference evidence="2 3" key="1">
    <citation type="journal article" date="2011" name="Stand. Genomic Sci.">
        <title>Complete genome sequence of Haliscomenobacter hydrossis type strain (O).</title>
        <authorList>
            <consortium name="US DOE Joint Genome Institute (JGI-PGF)"/>
            <person name="Daligault H."/>
            <person name="Lapidus A."/>
            <person name="Zeytun A."/>
            <person name="Nolan M."/>
            <person name="Lucas S."/>
            <person name="Del Rio T.G."/>
            <person name="Tice H."/>
            <person name="Cheng J.F."/>
            <person name="Tapia R."/>
            <person name="Han C."/>
            <person name="Goodwin L."/>
            <person name="Pitluck S."/>
            <person name="Liolios K."/>
            <person name="Pagani I."/>
            <person name="Ivanova N."/>
            <person name="Huntemann M."/>
            <person name="Mavromatis K."/>
            <person name="Mikhailova N."/>
            <person name="Pati A."/>
            <person name="Chen A."/>
            <person name="Palaniappan K."/>
            <person name="Land M."/>
            <person name="Hauser L."/>
            <person name="Brambilla E.M."/>
            <person name="Rohde M."/>
            <person name="Verbarg S."/>
            <person name="Goker M."/>
            <person name="Bristow J."/>
            <person name="Eisen J.A."/>
            <person name="Markowitz V."/>
            <person name="Hugenholtz P."/>
            <person name="Kyrpides N.C."/>
            <person name="Klenk H.P."/>
            <person name="Woyke T."/>
        </authorList>
    </citation>
    <scope>NUCLEOTIDE SEQUENCE [LARGE SCALE GENOMIC DNA]</scope>
    <source>
        <strain evidence="3">ATCC 27775 / DSM 1100 / LMG 10767 / O</strain>
    </source>
</reference>
<name>F4L4G9_HALH1</name>
<organism evidence="2 3">
    <name type="scientific">Haliscomenobacter hydrossis (strain ATCC 27775 / DSM 1100 / LMG 10767 / O)</name>
    <dbReference type="NCBI Taxonomy" id="760192"/>
    <lineage>
        <taxon>Bacteria</taxon>
        <taxon>Pseudomonadati</taxon>
        <taxon>Bacteroidota</taxon>
        <taxon>Saprospiria</taxon>
        <taxon>Saprospirales</taxon>
        <taxon>Haliscomenobacteraceae</taxon>
        <taxon>Haliscomenobacter</taxon>
    </lineage>
</organism>
<reference key="2">
    <citation type="submission" date="2011-04" db="EMBL/GenBank/DDBJ databases">
        <title>Complete sequence of chromosome of Haliscomenobacter hydrossis DSM 1100.</title>
        <authorList>
            <consortium name="US DOE Joint Genome Institute (JGI-PGF)"/>
            <person name="Lucas S."/>
            <person name="Han J."/>
            <person name="Lapidus A."/>
            <person name="Bruce D."/>
            <person name="Goodwin L."/>
            <person name="Pitluck S."/>
            <person name="Peters L."/>
            <person name="Kyrpides N."/>
            <person name="Mavromatis K."/>
            <person name="Ivanova N."/>
            <person name="Ovchinnikova G."/>
            <person name="Pagani I."/>
            <person name="Daligault H."/>
            <person name="Detter J.C."/>
            <person name="Han C."/>
            <person name="Land M."/>
            <person name="Hauser L."/>
            <person name="Markowitz V."/>
            <person name="Cheng J.-F."/>
            <person name="Hugenholtz P."/>
            <person name="Woyke T."/>
            <person name="Wu D."/>
            <person name="Verbarg S."/>
            <person name="Frueling A."/>
            <person name="Brambilla E."/>
            <person name="Klenk H.-P."/>
            <person name="Eisen J.A."/>
        </authorList>
    </citation>
    <scope>NUCLEOTIDE SEQUENCE</scope>
    <source>
        <strain>DSM 1100</strain>
    </source>
</reference>
<dbReference type="PANTHER" id="PTHR42964">
    <property type="entry name" value="ENOYL-COA HYDRATASE"/>
    <property type="match status" value="1"/>
</dbReference>
<sequence>MSTNIQAGQVGYHVENGMGTISFYHPAHNSMPSPLLHILTQTIEQAGADPAARVIVLKSAGDRTFCAGASFDELAAIEDFDAGKRFFTGFAKVINALRKCSKLVIGRVQGKAVGGGVGIAAACDYCLATQHADIKLSELAVGIGPFVVGPAVERKIGLSAFSQLAINATEWHSANWAMERGLYANVYSNIADMDAAILELAQKLAQSSPEAMHELKTIFWQGTQHWDQFLEERAAISGRLVLSEYSKKAIKKNG</sequence>
<dbReference type="PANTHER" id="PTHR42964:SF1">
    <property type="entry name" value="POLYKETIDE BIOSYNTHESIS ENOYL-COA HYDRATASE PKSH-RELATED"/>
    <property type="match status" value="1"/>
</dbReference>
<comment type="similarity">
    <text evidence="1">Belongs to the enoyl-CoA hydratase/isomerase family.</text>
</comment>
<dbReference type="SUPFAM" id="SSF52096">
    <property type="entry name" value="ClpP/crotonase"/>
    <property type="match status" value="1"/>
</dbReference>
<protein>
    <submittedName>
        <fullName evidence="2">Enoyl-CoA hydratase/isomerase</fullName>
    </submittedName>
</protein>
<proteinExistence type="inferred from homology"/>
<dbReference type="InterPro" id="IPR029045">
    <property type="entry name" value="ClpP/crotonase-like_dom_sf"/>
</dbReference>
<dbReference type="GO" id="GO:0003824">
    <property type="term" value="F:catalytic activity"/>
    <property type="evidence" value="ECO:0007669"/>
    <property type="project" value="UniProtKB-ARBA"/>
</dbReference>
<evidence type="ECO:0000313" key="2">
    <source>
        <dbReference type="EMBL" id="AEE51970.1"/>
    </source>
</evidence>
<dbReference type="CDD" id="cd06558">
    <property type="entry name" value="crotonase-like"/>
    <property type="match status" value="1"/>
</dbReference>
<dbReference type="STRING" id="760192.Halhy_4124"/>
<dbReference type="OrthoDB" id="638407at2"/>
<dbReference type="Proteomes" id="UP000008461">
    <property type="component" value="Chromosome"/>
</dbReference>